<name>A0A9P7MEA9_9HYPO</name>
<dbReference type="AlphaFoldDB" id="A0A9P7MEA9"/>
<organism evidence="1 2">
    <name type="scientific">Claviceps pazoutovae</name>
    <dbReference type="NCBI Taxonomy" id="1649127"/>
    <lineage>
        <taxon>Eukaryota</taxon>
        <taxon>Fungi</taxon>
        <taxon>Dikarya</taxon>
        <taxon>Ascomycota</taxon>
        <taxon>Pezizomycotina</taxon>
        <taxon>Sordariomycetes</taxon>
        <taxon>Hypocreomycetidae</taxon>
        <taxon>Hypocreales</taxon>
        <taxon>Clavicipitaceae</taxon>
        <taxon>Claviceps</taxon>
    </lineage>
</organism>
<comment type="caution">
    <text evidence="1">The sequence shown here is derived from an EMBL/GenBank/DDBJ whole genome shotgun (WGS) entry which is preliminary data.</text>
</comment>
<keyword evidence="2" id="KW-1185">Reference proteome</keyword>
<gene>
    <name evidence="1" type="ORF">E4U60_000327</name>
</gene>
<protein>
    <submittedName>
        <fullName evidence="1">Uncharacterized protein</fullName>
    </submittedName>
</protein>
<evidence type="ECO:0000313" key="1">
    <source>
        <dbReference type="EMBL" id="KAG5940752.1"/>
    </source>
</evidence>
<accession>A0A9P7MEA9</accession>
<dbReference type="Proteomes" id="UP000706124">
    <property type="component" value="Unassembled WGS sequence"/>
</dbReference>
<proteinExistence type="predicted"/>
<evidence type="ECO:0000313" key="2">
    <source>
        <dbReference type="Proteomes" id="UP000706124"/>
    </source>
</evidence>
<reference evidence="1 2" key="1">
    <citation type="journal article" date="2020" name="bioRxiv">
        <title>Whole genome comparisons of ergot fungi reveals the divergence and evolution of species within the genus Claviceps are the result of varying mechanisms driving genome evolution and host range expansion.</title>
        <authorList>
            <person name="Wyka S.A."/>
            <person name="Mondo S.J."/>
            <person name="Liu M."/>
            <person name="Dettman J."/>
            <person name="Nalam V."/>
            <person name="Broders K.D."/>
        </authorList>
    </citation>
    <scope>NUCLEOTIDE SEQUENCE [LARGE SCALE GENOMIC DNA]</scope>
    <source>
        <strain evidence="1 2">CCC 1485</strain>
    </source>
</reference>
<dbReference type="EMBL" id="SRPO01000108">
    <property type="protein sequence ID" value="KAG5940752.1"/>
    <property type="molecule type" value="Genomic_DNA"/>
</dbReference>
<sequence>MAITDDSGLPQGEVPLCSSEFASLQSHKIRALHSPGAVSHVSLPEAGEGFLWREWLWELFAAEKKTASARWHPQLGVLKSTPRAVSREKTRPELYNAGSSVDDCRKMPNGVRAIG</sequence>